<dbReference type="GO" id="GO:0015562">
    <property type="term" value="F:efflux transmembrane transporter activity"/>
    <property type="evidence" value="ECO:0007669"/>
    <property type="project" value="TreeGrafter"/>
</dbReference>
<evidence type="ECO:0000256" key="1">
    <source>
        <dbReference type="SAM" id="Coils"/>
    </source>
</evidence>
<protein>
    <submittedName>
        <fullName evidence="5">Uncharacterized protein</fullName>
    </submittedName>
</protein>
<evidence type="ECO:0000313" key="6">
    <source>
        <dbReference type="Proteomes" id="UP000234384"/>
    </source>
</evidence>
<dbReference type="RefSeq" id="WP_101954131.1">
    <property type="nucleotide sequence ID" value="NZ_PKHE01000007.1"/>
</dbReference>
<evidence type="ECO:0000259" key="4">
    <source>
        <dbReference type="Pfam" id="PF25989"/>
    </source>
</evidence>
<reference evidence="5 6" key="1">
    <citation type="submission" date="2017-12" db="EMBL/GenBank/DDBJ databases">
        <title>Phylogenetic diversity of female urinary microbiome.</title>
        <authorList>
            <person name="Thomas-White K."/>
            <person name="Wolfe A.J."/>
        </authorList>
    </citation>
    <scope>NUCLEOTIDE SEQUENCE [LARGE SCALE GENOMIC DNA]</scope>
    <source>
        <strain evidence="5 6">UMB0898</strain>
    </source>
</reference>
<gene>
    <name evidence="5" type="ORF">CYJ57_03760</name>
</gene>
<dbReference type="PANTHER" id="PTHR30469">
    <property type="entry name" value="MULTIDRUG RESISTANCE PROTEIN MDTA"/>
    <property type="match status" value="1"/>
</dbReference>
<feature type="coiled-coil region" evidence="1">
    <location>
        <begin position="205"/>
        <end position="232"/>
    </location>
</feature>
<evidence type="ECO:0000313" key="5">
    <source>
        <dbReference type="EMBL" id="PKY89489.1"/>
    </source>
</evidence>
<dbReference type="InterPro" id="IPR058637">
    <property type="entry name" value="YknX-like_C"/>
</dbReference>
<proteinExistence type="predicted"/>
<dbReference type="Proteomes" id="UP000234384">
    <property type="component" value="Unassembled WGS sequence"/>
</dbReference>
<dbReference type="InterPro" id="IPR058639">
    <property type="entry name" value="BSH_YknX-like"/>
</dbReference>
<organism evidence="5 6">
    <name type="scientific">Falseniella ignava</name>
    <dbReference type="NCBI Taxonomy" id="137730"/>
    <lineage>
        <taxon>Bacteria</taxon>
        <taxon>Bacillati</taxon>
        <taxon>Bacillota</taxon>
        <taxon>Bacilli</taxon>
        <taxon>Lactobacillales</taxon>
        <taxon>Aerococcaceae</taxon>
        <taxon>Falseniella</taxon>
    </lineage>
</organism>
<dbReference type="Pfam" id="PF25984">
    <property type="entry name" value="BSH_YknX"/>
    <property type="match status" value="1"/>
</dbReference>
<accession>A0A2I1K1F4</accession>
<evidence type="ECO:0000259" key="3">
    <source>
        <dbReference type="Pfam" id="PF25984"/>
    </source>
</evidence>
<dbReference type="Gene3D" id="2.40.420.20">
    <property type="match status" value="1"/>
</dbReference>
<dbReference type="OrthoDB" id="2164025at2"/>
<sequence length="443" mass="50266">MDRKKLNYSLLIAGPLSILLAYGFINGEIHWSNPNGRPIGQRLAYSQDPEEASESEQYYQTMTLYRQEPITINGIAQLKTDQTYYYNAERGDIQEVYVTDGQVIKKGQPLFKYNEQKAVYELEDTRREQTRLYNQRERLIDQLSEMTGNAYNWQGDLIEGYWTEDGYQYYVSVPIGKGEYVNKPVNPPVMDESGELVAPPEDGSADGIKDQIRTLNQQIEDIDIKVARMLKDQDSQVVAKTDGKVILNQDGKTDSQVPFIRVISEDISVTGSVSEYEFYALGEDRPVNLYVDAEDRDVTGTMIHYDKIPKVSPRSDESNEPMYNASQGSSGTQYGFTVKADEFIQPGFTVKVQIGLPGYVIPTDAIVYEGEKTFIYTVQDGVAVKKEIKLERQGVKQVVLRGVEEGEVVILYPYDVKEGQTIQVMDNAEFDQFDMEGMDYDGH</sequence>
<dbReference type="Pfam" id="PF25989">
    <property type="entry name" value="YknX_C"/>
    <property type="match status" value="1"/>
</dbReference>
<keyword evidence="1" id="KW-0175">Coiled coil</keyword>
<name>A0A2I1K1F4_9LACT</name>
<comment type="caution">
    <text evidence="5">The sequence shown here is derived from an EMBL/GenBank/DDBJ whole genome shotgun (WGS) entry which is preliminary data.</text>
</comment>
<dbReference type="AlphaFoldDB" id="A0A2I1K1F4"/>
<feature type="domain" description="YknX-like C-terminal permuted SH3-like" evidence="4">
    <location>
        <begin position="360"/>
        <end position="424"/>
    </location>
</feature>
<dbReference type="GO" id="GO:1990281">
    <property type="term" value="C:efflux pump complex"/>
    <property type="evidence" value="ECO:0007669"/>
    <property type="project" value="TreeGrafter"/>
</dbReference>
<evidence type="ECO:0000256" key="2">
    <source>
        <dbReference type="SAM" id="MobiDB-lite"/>
    </source>
</evidence>
<feature type="domain" description="YknX-like barrel-sandwich hybrid" evidence="3">
    <location>
        <begin position="82"/>
        <end position="262"/>
    </location>
</feature>
<feature type="region of interest" description="Disordered" evidence="2">
    <location>
        <begin position="309"/>
        <end position="329"/>
    </location>
</feature>
<dbReference type="EMBL" id="PKHE01000007">
    <property type="protein sequence ID" value="PKY89489.1"/>
    <property type="molecule type" value="Genomic_DNA"/>
</dbReference>